<organism evidence="8 9">
    <name type="scientific">Babesia divergens</name>
    <dbReference type="NCBI Taxonomy" id="32595"/>
    <lineage>
        <taxon>Eukaryota</taxon>
        <taxon>Sar</taxon>
        <taxon>Alveolata</taxon>
        <taxon>Apicomplexa</taxon>
        <taxon>Aconoidasida</taxon>
        <taxon>Piroplasmida</taxon>
        <taxon>Babesiidae</taxon>
        <taxon>Babesia</taxon>
    </lineage>
</organism>
<feature type="binding site" evidence="7">
    <location>
        <position position="18"/>
    </location>
    <ligand>
        <name>ATP</name>
        <dbReference type="ChEBI" id="CHEBI:30616"/>
    </ligand>
</feature>
<keyword evidence="4 7" id="KW-0547">Nucleotide-binding</keyword>
<feature type="region of interest" description="LID" evidence="7">
    <location>
        <begin position="112"/>
        <end position="122"/>
    </location>
</feature>
<dbReference type="EC" id="2.7.4.3" evidence="7"/>
<dbReference type="GO" id="GO:0005737">
    <property type="term" value="C:cytoplasm"/>
    <property type="evidence" value="ECO:0007669"/>
    <property type="project" value="UniProtKB-SubCell"/>
</dbReference>
<feature type="region of interest" description="NMPbind" evidence="7">
    <location>
        <begin position="36"/>
        <end position="59"/>
    </location>
</feature>
<dbReference type="SUPFAM" id="SSF52540">
    <property type="entry name" value="P-loop containing nucleoside triphosphate hydrolases"/>
    <property type="match status" value="1"/>
</dbReference>
<feature type="binding site" evidence="7">
    <location>
        <position position="16"/>
    </location>
    <ligand>
        <name>ATP</name>
        <dbReference type="ChEBI" id="CHEBI:30616"/>
    </ligand>
</feature>
<keyword evidence="7" id="KW-0963">Cytoplasm</keyword>
<accession>A0AAD9GG91</accession>
<evidence type="ECO:0000256" key="3">
    <source>
        <dbReference type="ARBA" id="ARBA00022679"/>
    </source>
</evidence>
<dbReference type="Proteomes" id="UP001195914">
    <property type="component" value="Unassembled WGS sequence"/>
</dbReference>
<name>A0AAD9GG91_BABDI</name>
<evidence type="ECO:0000313" key="8">
    <source>
        <dbReference type="EMBL" id="KAK1937606.1"/>
    </source>
</evidence>
<dbReference type="GO" id="GO:0042274">
    <property type="term" value="P:ribosomal small subunit biogenesis"/>
    <property type="evidence" value="ECO:0007669"/>
    <property type="project" value="UniProtKB-UniRule"/>
</dbReference>
<comment type="catalytic activity">
    <reaction evidence="7">
        <text>ATP + H2O = ADP + phosphate + H(+)</text>
        <dbReference type="Rhea" id="RHEA:13065"/>
        <dbReference type="ChEBI" id="CHEBI:15377"/>
        <dbReference type="ChEBI" id="CHEBI:15378"/>
        <dbReference type="ChEBI" id="CHEBI:30616"/>
        <dbReference type="ChEBI" id="CHEBI:43474"/>
        <dbReference type="ChEBI" id="CHEBI:456216"/>
    </reaction>
</comment>
<reference evidence="8" key="1">
    <citation type="journal article" date="2014" name="Nucleic Acids Res.">
        <title>The evolutionary dynamics of variant antigen genes in Babesia reveal a history of genomic innovation underlying host-parasite interaction.</title>
        <authorList>
            <person name="Jackson A.P."/>
            <person name="Otto T.D."/>
            <person name="Darby A."/>
            <person name="Ramaprasad A."/>
            <person name="Xia D."/>
            <person name="Echaide I.E."/>
            <person name="Farber M."/>
            <person name="Gahlot S."/>
            <person name="Gamble J."/>
            <person name="Gupta D."/>
            <person name="Gupta Y."/>
            <person name="Jackson L."/>
            <person name="Malandrin L."/>
            <person name="Malas T.B."/>
            <person name="Moussa E."/>
            <person name="Nair M."/>
            <person name="Reid A.J."/>
            <person name="Sanders M."/>
            <person name="Sharma J."/>
            <person name="Tracey A."/>
            <person name="Quail M.A."/>
            <person name="Weir W."/>
            <person name="Wastling J.M."/>
            <person name="Hall N."/>
            <person name="Willadsen P."/>
            <person name="Lingelbach K."/>
            <person name="Shiels B."/>
            <person name="Tait A."/>
            <person name="Berriman M."/>
            <person name="Allred D.R."/>
            <person name="Pain A."/>
        </authorList>
    </citation>
    <scope>NUCLEOTIDE SEQUENCE</scope>
    <source>
        <strain evidence="8">1802A</strain>
    </source>
</reference>
<comment type="caution">
    <text evidence="7">Lacks conserved residue(s) required for the propagation of feature annotation.</text>
</comment>
<comment type="similarity">
    <text evidence="7">Belongs to the adenylate kinase family. AK6 subfamily.</text>
</comment>
<evidence type="ECO:0000256" key="6">
    <source>
        <dbReference type="ARBA" id="ARBA00022840"/>
    </source>
</evidence>
<keyword evidence="3 7" id="KW-0808">Transferase</keyword>
<gene>
    <name evidence="8" type="ORF">X943_003302</name>
</gene>
<keyword evidence="9" id="KW-1185">Reference proteome</keyword>
<proteinExistence type="inferred from homology"/>
<keyword evidence="2 7" id="KW-0698">rRNA processing</keyword>
<feature type="binding site" evidence="7">
    <location>
        <position position="19"/>
    </location>
    <ligand>
        <name>ATP</name>
        <dbReference type="ChEBI" id="CHEBI:30616"/>
    </ligand>
</feature>
<dbReference type="GO" id="GO:0005634">
    <property type="term" value="C:nucleus"/>
    <property type="evidence" value="ECO:0007669"/>
    <property type="project" value="UniProtKB-SubCell"/>
</dbReference>
<dbReference type="HAMAP" id="MF_00039">
    <property type="entry name" value="Adenylate_kinase_AK6"/>
    <property type="match status" value="1"/>
</dbReference>
<dbReference type="EMBL" id="JAHBMH010000033">
    <property type="protein sequence ID" value="KAK1937606.1"/>
    <property type="molecule type" value="Genomic_DNA"/>
</dbReference>
<evidence type="ECO:0000256" key="5">
    <source>
        <dbReference type="ARBA" id="ARBA00022777"/>
    </source>
</evidence>
<keyword evidence="1 7" id="KW-0690">Ribosome biogenesis</keyword>
<dbReference type="PANTHER" id="PTHR12595">
    <property type="entry name" value="POS9-ACTIVATING FACTOR FAP7-RELATED"/>
    <property type="match status" value="1"/>
</dbReference>
<sequence length="173" mass="18948">MTRKYGPNILVTGTPGVGKSTLCSRIASAAGAVHLNVADLVKHKQLHSGWDDDMQCSIYDEEKLNDELARMGLQRGGFLVDFHSVEGIDDDDIDHVVVLSADIKVLAQRLKSRGYSDKKIDANIEAEIFKVCLEDASYAYGKEKVVELLHNDADDSAAAEEHILSLFGKCSVQ</sequence>
<evidence type="ECO:0000313" key="9">
    <source>
        <dbReference type="Proteomes" id="UP001195914"/>
    </source>
</evidence>
<dbReference type="InterPro" id="IPR027417">
    <property type="entry name" value="P-loop_NTPase"/>
</dbReference>
<dbReference type="GO" id="GO:0004017">
    <property type="term" value="F:AMP kinase activity"/>
    <property type="evidence" value="ECO:0007669"/>
    <property type="project" value="UniProtKB-UniRule"/>
</dbReference>
<reference evidence="8" key="2">
    <citation type="submission" date="2021-05" db="EMBL/GenBank/DDBJ databases">
        <authorList>
            <person name="Pain A."/>
        </authorList>
    </citation>
    <scope>NUCLEOTIDE SEQUENCE</scope>
    <source>
        <strain evidence="8">1802A</strain>
    </source>
</reference>
<keyword evidence="7" id="KW-0539">Nucleus</keyword>
<comment type="caution">
    <text evidence="8">The sequence shown here is derived from an EMBL/GenBank/DDBJ whole genome shotgun (WGS) entry which is preliminary data.</text>
</comment>
<evidence type="ECO:0000256" key="1">
    <source>
        <dbReference type="ARBA" id="ARBA00022517"/>
    </source>
</evidence>
<dbReference type="InterPro" id="IPR020618">
    <property type="entry name" value="Adenyl_kinase_AK6"/>
</dbReference>
<dbReference type="Gene3D" id="3.40.50.300">
    <property type="entry name" value="P-loop containing nucleotide triphosphate hydrolases"/>
    <property type="match status" value="1"/>
</dbReference>
<dbReference type="PANTHER" id="PTHR12595:SF0">
    <property type="entry name" value="ADENYLATE KINASE ISOENZYME 6"/>
    <property type="match status" value="1"/>
</dbReference>
<dbReference type="Pfam" id="PF13238">
    <property type="entry name" value="AAA_18"/>
    <property type="match status" value="1"/>
</dbReference>
<evidence type="ECO:0000256" key="7">
    <source>
        <dbReference type="HAMAP-Rule" id="MF_03173"/>
    </source>
</evidence>
<dbReference type="AlphaFoldDB" id="A0AAD9GG91"/>
<dbReference type="GO" id="GO:0016887">
    <property type="term" value="F:ATP hydrolysis activity"/>
    <property type="evidence" value="ECO:0007669"/>
    <property type="project" value="UniProtKB-UniRule"/>
</dbReference>
<dbReference type="GO" id="GO:0005524">
    <property type="term" value="F:ATP binding"/>
    <property type="evidence" value="ECO:0007669"/>
    <property type="project" value="UniProtKB-KW"/>
</dbReference>
<comment type="function">
    <text evidence="7">Broad-specificity nucleoside monophosphate (NMP) kinase that catalyzes the reversible transfer of the terminal phosphate group between nucleoside triphosphates and monophosphates. Has also ATPase activity. Involved in the late cytoplasmic maturation steps of the 40S ribosomal particles, specifically 18S rRNA maturation. While NMP activity is not required for ribosome maturation, ATPase activity is. Associates transiently with small ribosomal subunit protein uS11. ATP hydrolysis breaks the interaction with uS11. May temporarily remove uS11 from the ribosome to enable a conformational change of the ribosomal RNA that is needed for the final maturation step of the small ribosomal subunit. Its NMP activity may have a role in nuclear energy homeostasis.</text>
</comment>
<feature type="binding site" evidence="7">
    <location>
        <position position="20"/>
    </location>
    <ligand>
        <name>ATP</name>
        <dbReference type="ChEBI" id="CHEBI:30616"/>
    </ligand>
</feature>
<feature type="binding site" evidence="7">
    <location>
        <position position="21"/>
    </location>
    <ligand>
        <name>ATP</name>
        <dbReference type="ChEBI" id="CHEBI:30616"/>
    </ligand>
</feature>
<comment type="subcellular location">
    <subcellularLocation>
        <location evidence="7">Cytoplasm</location>
    </subcellularLocation>
    <subcellularLocation>
        <location evidence="7">Nucleus</location>
    </subcellularLocation>
</comment>
<keyword evidence="6 7" id="KW-0067">ATP-binding</keyword>
<comment type="subunit">
    <text evidence="7">Interacts with small ribosomal subunit protein uS11. Not a structural component of 43S pre-ribosomes, but transiently interacts with them by binding to uS11.</text>
</comment>
<protein>
    <recommendedName>
        <fullName evidence="7">Adenylate kinase isoenzyme 6 homolog</fullName>
        <shortName evidence="7">AK6</shortName>
        <ecNumber evidence="7">2.7.4.3</ecNumber>
    </recommendedName>
    <alternativeName>
        <fullName evidence="7">Dual activity adenylate kinase/ATPase</fullName>
        <shortName evidence="7">AK/ATPase</shortName>
    </alternativeName>
</protein>
<feature type="binding site" evidence="7">
    <location>
        <position position="113"/>
    </location>
    <ligand>
        <name>ATP</name>
        <dbReference type="ChEBI" id="CHEBI:30616"/>
    </ligand>
</feature>
<evidence type="ECO:0000256" key="2">
    <source>
        <dbReference type="ARBA" id="ARBA00022552"/>
    </source>
</evidence>
<keyword evidence="5 7" id="KW-0418">Kinase</keyword>
<comment type="catalytic activity">
    <reaction evidence="7">
        <text>AMP + ATP = 2 ADP</text>
        <dbReference type="Rhea" id="RHEA:12973"/>
        <dbReference type="ChEBI" id="CHEBI:30616"/>
        <dbReference type="ChEBI" id="CHEBI:456215"/>
        <dbReference type="ChEBI" id="CHEBI:456216"/>
        <dbReference type="EC" id="2.7.4.3"/>
    </reaction>
</comment>
<evidence type="ECO:0000256" key="4">
    <source>
        <dbReference type="ARBA" id="ARBA00022741"/>
    </source>
</evidence>
<dbReference type="GO" id="GO:0006364">
    <property type="term" value="P:rRNA processing"/>
    <property type="evidence" value="ECO:0007669"/>
    <property type="project" value="UniProtKB-KW"/>
</dbReference>